<dbReference type="Pfam" id="PF01124">
    <property type="entry name" value="MAPEG"/>
    <property type="match status" value="1"/>
</dbReference>
<reference evidence="6 7" key="1">
    <citation type="submission" date="2019-04" db="EMBL/GenBank/DDBJ databases">
        <title>Friends and foes A comparative genomics study of 23 Aspergillus species from section Flavi.</title>
        <authorList>
            <consortium name="DOE Joint Genome Institute"/>
            <person name="Kjaerbolling I."/>
            <person name="Vesth T."/>
            <person name="Frisvad J.C."/>
            <person name="Nybo J.L."/>
            <person name="Theobald S."/>
            <person name="Kildgaard S."/>
            <person name="Isbrandt T."/>
            <person name="Kuo A."/>
            <person name="Sato A."/>
            <person name="Lyhne E.K."/>
            <person name="Kogle M.E."/>
            <person name="Wiebenga A."/>
            <person name="Kun R.S."/>
            <person name="Lubbers R.J."/>
            <person name="Makela M.R."/>
            <person name="Barry K."/>
            <person name="Chovatia M."/>
            <person name="Clum A."/>
            <person name="Daum C."/>
            <person name="Haridas S."/>
            <person name="He G."/>
            <person name="LaButti K."/>
            <person name="Lipzen A."/>
            <person name="Mondo S."/>
            <person name="Riley R."/>
            <person name="Salamov A."/>
            <person name="Simmons B.A."/>
            <person name="Magnuson J.K."/>
            <person name="Henrissat B."/>
            <person name="Mortensen U.H."/>
            <person name="Larsen T.O."/>
            <person name="Devries R.P."/>
            <person name="Grigoriev I.V."/>
            <person name="Machida M."/>
            <person name="Baker S.E."/>
            <person name="Andersen M.R."/>
        </authorList>
    </citation>
    <scope>NUCLEOTIDE SEQUENCE [LARGE SCALE GENOMIC DNA]</scope>
    <source>
        <strain evidence="6 7">CBS 151.66</strain>
    </source>
</reference>
<sequence>MSSPQISGLLAPIVTLNAWTFVMEFWMYRTRIPTFINLKFDNSTTKAELDAMTPPNVRWKADNFNHLLEQPTQFYAIALVLAVAGNDNRVDTALAWSYVGVRIVHSLVHSTSNKIMRRFGLFVISSGILATMTARAAMLVF</sequence>
<feature type="transmembrane region" description="Helical" evidence="5">
    <location>
        <begin position="6"/>
        <end position="28"/>
    </location>
</feature>
<accession>A0A5N5WJN3</accession>
<proteinExistence type="predicted"/>
<dbReference type="Proteomes" id="UP000326565">
    <property type="component" value="Unassembled WGS sequence"/>
</dbReference>
<dbReference type="AlphaFoldDB" id="A0A5N5WJN3"/>
<organism evidence="6 7">
    <name type="scientific">Aspergillus leporis</name>
    <dbReference type="NCBI Taxonomy" id="41062"/>
    <lineage>
        <taxon>Eukaryota</taxon>
        <taxon>Fungi</taxon>
        <taxon>Dikarya</taxon>
        <taxon>Ascomycota</taxon>
        <taxon>Pezizomycotina</taxon>
        <taxon>Eurotiomycetes</taxon>
        <taxon>Eurotiomycetidae</taxon>
        <taxon>Eurotiales</taxon>
        <taxon>Aspergillaceae</taxon>
        <taxon>Aspergillus</taxon>
        <taxon>Aspergillus subgen. Circumdati</taxon>
    </lineage>
</organism>
<evidence type="ECO:0000256" key="2">
    <source>
        <dbReference type="ARBA" id="ARBA00022692"/>
    </source>
</evidence>
<dbReference type="GO" id="GO:0016020">
    <property type="term" value="C:membrane"/>
    <property type="evidence" value="ECO:0007669"/>
    <property type="project" value="UniProtKB-SubCell"/>
</dbReference>
<evidence type="ECO:0000313" key="7">
    <source>
        <dbReference type="Proteomes" id="UP000326565"/>
    </source>
</evidence>
<evidence type="ECO:0000256" key="3">
    <source>
        <dbReference type="ARBA" id="ARBA00022989"/>
    </source>
</evidence>
<dbReference type="Gene3D" id="1.20.120.550">
    <property type="entry name" value="Membrane associated eicosanoid/glutathione metabolism-like domain"/>
    <property type="match status" value="1"/>
</dbReference>
<dbReference type="EMBL" id="ML732508">
    <property type="protein sequence ID" value="KAB8067312.1"/>
    <property type="molecule type" value="Genomic_DNA"/>
</dbReference>
<comment type="subcellular location">
    <subcellularLocation>
        <location evidence="1">Membrane</location>
    </subcellularLocation>
</comment>
<evidence type="ECO:0000256" key="4">
    <source>
        <dbReference type="ARBA" id="ARBA00023136"/>
    </source>
</evidence>
<evidence type="ECO:0000256" key="5">
    <source>
        <dbReference type="SAM" id="Phobius"/>
    </source>
</evidence>
<feature type="transmembrane region" description="Helical" evidence="5">
    <location>
        <begin position="119"/>
        <end position="140"/>
    </location>
</feature>
<gene>
    <name evidence="6" type="ORF">BDV29DRAFT_186388</name>
</gene>
<keyword evidence="3 5" id="KW-1133">Transmembrane helix</keyword>
<dbReference type="SUPFAM" id="SSF161084">
    <property type="entry name" value="MAPEG domain-like"/>
    <property type="match status" value="1"/>
</dbReference>
<keyword evidence="2 5" id="KW-0812">Transmembrane</keyword>
<name>A0A5N5WJN3_9EURO</name>
<keyword evidence="4 5" id="KW-0472">Membrane</keyword>
<dbReference type="InterPro" id="IPR001129">
    <property type="entry name" value="Membr-assoc_MAPEG"/>
</dbReference>
<protein>
    <submittedName>
        <fullName evidence="6">Membrane-associated, eicosanoid/glutathione metabolism protein</fullName>
    </submittedName>
</protein>
<evidence type="ECO:0000256" key="1">
    <source>
        <dbReference type="ARBA" id="ARBA00004370"/>
    </source>
</evidence>
<dbReference type="InterPro" id="IPR023352">
    <property type="entry name" value="MAPEG-like_dom_sf"/>
</dbReference>
<keyword evidence="7" id="KW-1185">Reference proteome</keyword>
<evidence type="ECO:0000313" key="6">
    <source>
        <dbReference type="EMBL" id="KAB8067312.1"/>
    </source>
</evidence>
<dbReference type="OrthoDB" id="4456959at2759"/>